<dbReference type="AlphaFoldDB" id="W6MSJ8"/>
<protein>
    <submittedName>
        <fullName evidence="1">Uncharacterized protein</fullName>
    </submittedName>
</protein>
<gene>
    <name evidence="1" type="ORF">KUCA_T00005346001</name>
</gene>
<dbReference type="EMBL" id="HG793130">
    <property type="protein sequence ID" value="CDK29358.1"/>
    <property type="molecule type" value="Genomic_DNA"/>
</dbReference>
<sequence length="434" mass="49627">MHKNRILVDFSRVKHEIGQTSLELHLPVDLGECPNFAALLVRIAALNILQSVQGNDYLFVQDGHFLAFDSKLSDCLVHVIRNDTLIFKKPPKPFNGMTDITHDFEFSFNNEHTTVDHSHVIFIDGPKPYLLLHQSEAEKFDQWRGITQMGILDQAENSDVGATQLHVDDDDVVVEDIHQLWPSLVYVISNLVMVQIVGWFMGFTKLQQVISGAIIGVGFLSEVQVTAEVVQLLLLLCNPVRLIHQTIHLYRLWSQNPQQFRQWVQQRSDYYRQVMSIPYRGDFVQYVSAVWRQSLALLESILTHTWRWVVVMLLVQWPVEQIKVFIALLIPLMPFFNQSLGEQWLQFANTVLPQRMAVFTVGVITAFRDGIAHAWDTCSVAAARLCIREFDMPILLRVVVKTAQLVCLVPLSLLPDVQVLMRRAGADITPHEGF</sequence>
<dbReference type="RefSeq" id="XP_022461345.1">
    <property type="nucleotide sequence ID" value="XM_022600533.1"/>
</dbReference>
<organism evidence="1 2">
    <name type="scientific">Kuraishia capsulata CBS 1993</name>
    <dbReference type="NCBI Taxonomy" id="1382522"/>
    <lineage>
        <taxon>Eukaryota</taxon>
        <taxon>Fungi</taxon>
        <taxon>Dikarya</taxon>
        <taxon>Ascomycota</taxon>
        <taxon>Saccharomycotina</taxon>
        <taxon>Pichiomycetes</taxon>
        <taxon>Pichiales</taxon>
        <taxon>Pichiaceae</taxon>
        <taxon>Kuraishia</taxon>
    </lineage>
</organism>
<evidence type="ECO:0000313" key="2">
    <source>
        <dbReference type="Proteomes" id="UP000019384"/>
    </source>
</evidence>
<dbReference type="HOGENOM" id="CLU_631712_0_0_1"/>
<accession>W6MSJ8</accession>
<name>W6MSJ8_9ASCO</name>
<reference evidence="1" key="2">
    <citation type="submission" date="2014-02" db="EMBL/GenBank/DDBJ databases">
        <title>Complete DNA sequence of /Kuraishia capsulata/ illustrates novel genomic features among budding yeasts (/Saccharomycotina/).</title>
        <authorList>
            <person name="Morales L."/>
            <person name="Noel B."/>
            <person name="Porcel B."/>
            <person name="Marcet-Houben M."/>
            <person name="Hullo M-F."/>
            <person name="Sacerdot C."/>
            <person name="Tekaia F."/>
            <person name="Leh-Louis V."/>
            <person name="Despons L."/>
            <person name="Khanna V."/>
            <person name="Aury J-M."/>
            <person name="Barbe V."/>
            <person name="Couloux A."/>
            <person name="Labadie K."/>
            <person name="Pelletier E."/>
            <person name="Souciet J-L."/>
            <person name="Boekhout T."/>
            <person name="Gabaldon T."/>
            <person name="Wincker P."/>
            <person name="Dujon B."/>
        </authorList>
    </citation>
    <scope>NUCLEOTIDE SEQUENCE</scope>
    <source>
        <strain evidence="1">CBS 1993</strain>
    </source>
</reference>
<dbReference type="Proteomes" id="UP000019384">
    <property type="component" value="Unassembled WGS sequence"/>
</dbReference>
<dbReference type="GeneID" id="34522733"/>
<reference evidence="1" key="1">
    <citation type="submission" date="2013-12" db="EMBL/GenBank/DDBJ databases">
        <authorList>
            <person name="Genoscope - CEA"/>
        </authorList>
    </citation>
    <scope>NUCLEOTIDE SEQUENCE</scope>
    <source>
        <strain evidence="1">CBS 1993</strain>
    </source>
</reference>
<evidence type="ECO:0000313" key="1">
    <source>
        <dbReference type="EMBL" id="CDK29358.1"/>
    </source>
</evidence>
<keyword evidence="2" id="KW-1185">Reference proteome</keyword>
<proteinExistence type="predicted"/>